<sequence length="243" mass="27709">MSDTQKTAGSETRSGDVLNRMRQDIINCVLKPGEKLKFETLRNLYSVSFSPLREALSRLSAENLVVAQDQKGFVVAPVSIADLNDLTDVRVLIEREALARAIQRGDEAWEAGILSSFYRMDRLQQKLGKEYYLSEEWSRLHGAFHLALVSACASPNLLEIRQKLYERAHRYRRMSSRFRPQWREKEAEHKTIADAALDRDVDAALRLIERHIRETTENVIKYAGHLFPPTDQAGLADPQTDAA</sequence>
<evidence type="ECO:0000256" key="2">
    <source>
        <dbReference type="ARBA" id="ARBA00023125"/>
    </source>
</evidence>
<proteinExistence type="predicted"/>
<name>A0ABU1F8B1_9RHOB</name>
<evidence type="ECO:0000256" key="3">
    <source>
        <dbReference type="ARBA" id="ARBA00023163"/>
    </source>
</evidence>
<keyword evidence="3" id="KW-0804">Transcription</keyword>
<evidence type="ECO:0000259" key="4">
    <source>
        <dbReference type="PROSITE" id="PS50949"/>
    </source>
</evidence>
<dbReference type="PANTHER" id="PTHR43537:SF20">
    <property type="entry name" value="HTH-TYPE TRANSCRIPTIONAL REPRESSOR GLAR"/>
    <property type="match status" value="1"/>
</dbReference>
<dbReference type="Gene3D" id="1.20.120.530">
    <property type="entry name" value="GntR ligand-binding domain-like"/>
    <property type="match status" value="1"/>
</dbReference>
<dbReference type="Gene3D" id="1.10.10.10">
    <property type="entry name" value="Winged helix-like DNA-binding domain superfamily/Winged helix DNA-binding domain"/>
    <property type="match status" value="1"/>
</dbReference>
<dbReference type="PANTHER" id="PTHR43537">
    <property type="entry name" value="TRANSCRIPTIONAL REGULATOR, GNTR FAMILY"/>
    <property type="match status" value="1"/>
</dbReference>
<dbReference type="InterPro" id="IPR036388">
    <property type="entry name" value="WH-like_DNA-bd_sf"/>
</dbReference>
<keyword evidence="2" id="KW-0238">DNA-binding</keyword>
<dbReference type="Proteomes" id="UP001247754">
    <property type="component" value="Unassembled WGS sequence"/>
</dbReference>
<dbReference type="Pfam" id="PF00392">
    <property type="entry name" value="GntR"/>
    <property type="match status" value="1"/>
</dbReference>
<comment type="caution">
    <text evidence="5">The sequence shown here is derived from an EMBL/GenBank/DDBJ whole genome shotgun (WGS) entry which is preliminary data.</text>
</comment>
<dbReference type="EMBL" id="JAVKPH010000008">
    <property type="protein sequence ID" value="MDR5652883.1"/>
    <property type="molecule type" value="Genomic_DNA"/>
</dbReference>
<dbReference type="SMART" id="SM00895">
    <property type="entry name" value="FCD"/>
    <property type="match status" value="1"/>
</dbReference>
<feature type="domain" description="HTH gntR-type" evidence="4">
    <location>
        <begin position="11"/>
        <end position="78"/>
    </location>
</feature>
<dbReference type="SMART" id="SM00345">
    <property type="entry name" value="HTH_GNTR"/>
    <property type="match status" value="1"/>
</dbReference>
<keyword evidence="6" id="KW-1185">Reference proteome</keyword>
<gene>
    <name evidence="5" type="ORF">RGD00_09720</name>
</gene>
<dbReference type="Pfam" id="PF07729">
    <property type="entry name" value="FCD"/>
    <property type="match status" value="1"/>
</dbReference>
<dbReference type="InterPro" id="IPR036390">
    <property type="entry name" value="WH_DNA-bd_sf"/>
</dbReference>
<protein>
    <submittedName>
        <fullName evidence="5">FCD domain-containing protein</fullName>
    </submittedName>
</protein>
<evidence type="ECO:0000313" key="5">
    <source>
        <dbReference type="EMBL" id="MDR5652883.1"/>
    </source>
</evidence>
<dbReference type="RefSeq" id="WP_310457128.1">
    <property type="nucleotide sequence ID" value="NZ_JAVKPH010000008.1"/>
</dbReference>
<dbReference type="SUPFAM" id="SSF46785">
    <property type="entry name" value="Winged helix' DNA-binding domain"/>
    <property type="match status" value="1"/>
</dbReference>
<keyword evidence="1" id="KW-0805">Transcription regulation</keyword>
<dbReference type="SUPFAM" id="SSF48008">
    <property type="entry name" value="GntR ligand-binding domain-like"/>
    <property type="match status" value="1"/>
</dbReference>
<evidence type="ECO:0000313" key="6">
    <source>
        <dbReference type="Proteomes" id="UP001247754"/>
    </source>
</evidence>
<dbReference type="InterPro" id="IPR008920">
    <property type="entry name" value="TF_FadR/GntR_C"/>
</dbReference>
<organism evidence="5 6">
    <name type="scientific">Ruixingdingia sedimenti</name>
    <dbReference type="NCBI Taxonomy" id="3073604"/>
    <lineage>
        <taxon>Bacteria</taxon>
        <taxon>Pseudomonadati</taxon>
        <taxon>Pseudomonadota</taxon>
        <taxon>Alphaproteobacteria</taxon>
        <taxon>Rhodobacterales</taxon>
        <taxon>Paracoccaceae</taxon>
        <taxon>Ruixingdingia</taxon>
    </lineage>
</organism>
<dbReference type="InterPro" id="IPR000524">
    <property type="entry name" value="Tscrpt_reg_HTH_GntR"/>
</dbReference>
<accession>A0ABU1F8B1</accession>
<reference evidence="5 6" key="1">
    <citation type="submission" date="2023-09" db="EMBL/GenBank/DDBJ databases">
        <title>Xinfangfangia sedmenti sp. nov., isolated the sedment.</title>
        <authorList>
            <person name="Xu L."/>
        </authorList>
    </citation>
    <scope>NUCLEOTIDE SEQUENCE [LARGE SCALE GENOMIC DNA]</scope>
    <source>
        <strain evidence="5 6">LG-4</strain>
    </source>
</reference>
<dbReference type="InterPro" id="IPR011711">
    <property type="entry name" value="GntR_C"/>
</dbReference>
<evidence type="ECO:0000256" key="1">
    <source>
        <dbReference type="ARBA" id="ARBA00023015"/>
    </source>
</evidence>
<dbReference type="PROSITE" id="PS50949">
    <property type="entry name" value="HTH_GNTR"/>
    <property type="match status" value="1"/>
</dbReference>